<evidence type="ECO:0000256" key="5">
    <source>
        <dbReference type="ARBA" id="ARBA00022692"/>
    </source>
</evidence>
<name>A0A4P7CKA5_9BURK</name>
<dbReference type="Proteomes" id="UP000295727">
    <property type="component" value="Chromosome 1"/>
</dbReference>
<proteinExistence type="predicted"/>
<keyword evidence="6 11" id="KW-0732">Signal</keyword>
<comment type="subunit">
    <text evidence="2">Homotrimer.</text>
</comment>
<evidence type="ECO:0000256" key="7">
    <source>
        <dbReference type="ARBA" id="ARBA00023065"/>
    </source>
</evidence>
<evidence type="ECO:0000256" key="2">
    <source>
        <dbReference type="ARBA" id="ARBA00011233"/>
    </source>
</evidence>
<comment type="subcellular location">
    <subcellularLocation>
        <location evidence="1">Cell outer membrane</location>
        <topology evidence="1">Multi-pass membrane protein</topology>
    </subcellularLocation>
</comment>
<dbReference type="InterPro" id="IPR050298">
    <property type="entry name" value="Gram-neg_bact_OMP"/>
</dbReference>
<accession>A0A4P7CKA5</accession>
<feature type="signal peptide" evidence="11">
    <location>
        <begin position="1"/>
        <end position="30"/>
    </location>
</feature>
<evidence type="ECO:0000313" key="14">
    <source>
        <dbReference type="Proteomes" id="UP000295727"/>
    </source>
</evidence>
<dbReference type="AlphaFoldDB" id="A0A4P7CKA5"/>
<evidence type="ECO:0000313" key="13">
    <source>
        <dbReference type="EMBL" id="QBQ96088.1"/>
    </source>
</evidence>
<evidence type="ECO:0000256" key="11">
    <source>
        <dbReference type="SAM" id="SignalP"/>
    </source>
</evidence>
<dbReference type="KEGG" id="ppai:E1956_02110"/>
<dbReference type="PROSITE" id="PS51257">
    <property type="entry name" value="PROKAR_LIPOPROTEIN"/>
    <property type="match status" value="1"/>
</dbReference>
<keyword evidence="10" id="KW-0998">Cell outer membrane</keyword>
<keyword evidence="7" id="KW-0406">Ion transport</keyword>
<evidence type="ECO:0000256" key="6">
    <source>
        <dbReference type="ARBA" id="ARBA00022729"/>
    </source>
</evidence>
<keyword evidence="9" id="KW-0472">Membrane</keyword>
<dbReference type="InterPro" id="IPR033900">
    <property type="entry name" value="Gram_neg_porin_domain"/>
</dbReference>
<evidence type="ECO:0000256" key="8">
    <source>
        <dbReference type="ARBA" id="ARBA00023114"/>
    </source>
</evidence>
<evidence type="ECO:0000256" key="9">
    <source>
        <dbReference type="ARBA" id="ARBA00023136"/>
    </source>
</evidence>
<keyword evidence="3" id="KW-0813">Transport</keyword>
<evidence type="ECO:0000259" key="12">
    <source>
        <dbReference type="Pfam" id="PF13609"/>
    </source>
</evidence>
<dbReference type="GO" id="GO:0006811">
    <property type="term" value="P:monoatomic ion transport"/>
    <property type="evidence" value="ECO:0007669"/>
    <property type="project" value="UniProtKB-KW"/>
</dbReference>
<keyword evidence="4" id="KW-1134">Transmembrane beta strand</keyword>
<protein>
    <submittedName>
        <fullName evidence="13">Porin</fullName>
    </submittedName>
</protein>
<feature type="domain" description="Porin" evidence="12">
    <location>
        <begin position="12"/>
        <end position="344"/>
    </location>
</feature>
<dbReference type="OrthoDB" id="8982743at2"/>
<dbReference type="Pfam" id="PF13609">
    <property type="entry name" value="Porin_4"/>
    <property type="match status" value="1"/>
</dbReference>
<dbReference type="PANTHER" id="PTHR34501">
    <property type="entry name" value="PROTEIN YDDL-RELATED"/>
    <property type="match status" value="1"/>
</dbReference>
<dbReference type="Gene3D" id="2.40.160.10">
    <property type="entry name" value="Porin"/>
    <property type="match status" value="1"/>
</dbReference>
<evidence type="ECO:0000256" key="4">
    <source>
        <dbReference type="ARBA" id="ARBA00022452"/>
    </source>
</evidence>
<dbReference type="InterPro" id="IPR002299">
    <property type="entry name" value="Porin_Neis"/>
</dbReference>
<evidence type="ECO:0000256" key="3">
    <source>
        <dbReference type="ARBA" id="ARBA00022448"/>
    </source>
</evidence>
<dbReference type="PANTHER" id="PTHR34501:SF9">
    <property type="entry name" value="MAJOR OUTER MEMBRANE PROTEIN P.IA"/>
    <property type="match status" value="1"/>
</dbReference>
<dbReference type="CDD" id="cd00342">
    <property type="entry name" value="gram_neg_porins"/>
    <property type="match status" value="1"/>
</dbReference>
<dbReference type="PRINTS" id="PR00184">
    <property type="entry name" value="NEISSPPORIN"/>
</dbReference>
<dbReference type="GO" id="GO:0009279">
    <property type="term" value="C:cell outer membrane"/>
    <property type="evidence" value="ECO:0007669"/>
    <property type="project" value="UniProtKB-SubCell"/>
</dbReference>
<reference evidence="13 14" key="1">
    <citation type="submission" date="2019-03" db="EMBL/GenBank/DDBJ databases">
        <title>Paraburkholderia sp. 7MH5, isolated from subtropical forest soil.</title>
        <authorList>
            <person name="Gao Z.-H."/>
            <person name="Qiu L.-H."/>
        </authorList>
    </citation>
    <scope>NUCLEOTIDE SEQUENCE [LARGE SCALE GENOMIC DNA]</scope>
    <source>
        <strain evidence="13 14">7MH5</strain>
    </source>
</reference>
<keyword evidence="8" id="KW-0626">Porin</keyword>
<keyword evidence="14" id="KW-1185">Reference proteome</keyword>
<gene>
    <name evidence="13" type="ORF">E1956_02110</name>
</gene>
<dbReference type="GO" id="GO:0046930">
    <property type="term" value="C:pore complex"/>
    <property type="evidence" value="ECO:0007669"/>
    <property type="project" value="UniProtKB-KW"/>
</dbReference>
<keyword evidence="5" id="KW-0812">Transmembrane</keyword>
<dbReference type="SUPFAM" id="SSF56935">
    <property type="entry name" value="Porins"/>
    <property type="match status" value="1"/>
</dbReference>
<sequence length="373" mass="38801">MTRPSPQKAALAAACAATFACLSAPTQAQSAVTLYGEIDAGLAYANNVGGHAQYQLTSGLIDGSFWGLQGSEDLGGGMKALFRLERGFAPANGEERNDHPYYVGLESESFGTLTLGRQYDSVHDYFAPFTLTGGTGGTAFAHPFDNDNANNTYLAANAVKYESPKFGGFTFGGMYAFSNGAGRFADNRAYSLGANYAGGAFSAGVAWLHNNGRGANGTGAYEPFALPGSGDAAGSVIDTFVGKQDTIGVGANYIIGDVTLGAAWSRAIQTGVVDADSGAGLPSVGFSNYELNAVWQVTQAVSLAGMYVYTKASAAHWHEGAVQAVYQVSKRTDVYAETVYQRASAGAPAVINAFDPASGRNQLVVATGIRHRF</sequence>
<dbReference type="RefSeq" id="WP_134746990.1">
    <property type="nucleotide sequence ID" value="NZ_CP038148.1"/>
</dbReference>
<dbReference type="GO" id="GO:0015288">
    <property type="term" value="F:porin activity"/>
    <property type="evidence" value="ECO:0007669"/>
    <property type="project" value="UniProtKB-KW"/>
</dbReference>
<feature type="chain" id="PRO_5020790176" evidence="11">
    <location>
        <begin position="31"/>
        <end position="373"/>
    </location>
</feature>
<organism evidence="13 14">
    <name type="scientific">Paraburkholderia pallida</name>
    <dbReference type="NCBI Taxonomy" id="2547399"/>
    <lineage>
        <taxon>Bacteria</taxon>
        <taxon>Pseudomonadati</taxon>
        <taxon>Pseudomonadota</taxon>
        <taxon>Betaproteobacteria</taxon>
        <taxon>Burkholderiales</taxon>
        <taxon>Burkholderiaceae</taxon>
        <taxon>Paraburkholderia</taxon>
    </lineage>
</organism>
<dbReference type="EMBL" id="CP038148">
    <property type="protein sequence ID" value="QBQ96088.1"/>
    <property type="molecule type" value="Genomic_DNA"/>
</dbReference>
<evidence type="ECO:0000256" key="1">
    <source>
        <dbReference type="ARBA" id="ARBA00004571"/>
    </source>
</evidence>
<dbReference type="InterPro" id="IPR023614">
    <property type="entry name" value="Porin_dom_sf"/>
</dbReference>
<evidence type="ECO:0000256" key="10">
    <source>
        <dbReference type="ARBA" id="ARBA00023237"/>
    </source>
</evidence>